<dbReference type="AlphaFoldDB" id="A9KH50"/>
<dbReference type="KEGG" id="cbd:CBUD_A0020"/>
<gene>
    <name evidence="2" type="ordered locus">CBUD_A0020</name>
</gene>
<feature type="domain" description="YdhG-like" evidence="1">
    <location>
        <begin position="34"/>
        <end position="139"/>
    </location>
</feature>
<dbReference type="SUPFAM" id="SSF159888">
    <property type="entry name" value="YdhG-like"/>
    <property type="match status" value="1"/>
</dbReference>
<reference evidence="2 3" key="1">
    <citation type="journal article" date="2009" name="Infect. Immun.">
        <title>Comparative genomics reveal extensive transposon-mediated genomic plasticity and diversity among potential effector proteins within the genus Coxiella.</title>
        <authorList>
            <person name="Beare P.A."/>
            <person name="Unsworth N."/>
            <person name="Andoh M."/>
            <person name="Voth D.E."/>
            <person name="Omsland A."/>
            <person name="Gilk S.D."/>
            <person name="Williams K.P."/>
            <person name="Sobral B.W."/>
            <person name="Kupko J.J.III."/>
            <person name="Porcella S.F."/>
            <person name="Samuel J.E."/>
            <person name="Heinzen R.A."/>
        </authorList>
    </citation>
    <scope>NUCLEOTIDE SEQUENCE [LARGE SCALE GENOMIC DNA]</scope>
    <source>
        <strain evidence="2 3">Dugway 5J108-111</strain>
        <plasmid evidence="3">pQpDG</plasmid>
    </source>
</reference>
<dbReference type="Proteomes" id="UP000008555">
    <property type="component" value="Plasmid pQpDG"/>
</dbReference>
<evidence type="ECO:0000259" key="1">
    <source>
        <dbReference type="Pfam" id="PF08818"/>
    </source>
</evidence>
<geneLocation type="plasmid" evidence="2 3">
    <name>pQpDG</name>
</geneLocation>
<protein>
    <recommendedName>
        <fullName evidence="1">YdhG-like domain-containing protein</fullName>
    </recommendedName>
</protein>
<keyword evidence="2" id="KW-0614">Plasmid</keyword>
<sequence length="149" mass="17677">MKFFIRKAMVKHRKFQCRKVQEKFENYPQSIKPRLLFLREFIFKVASQTAGVGDIEETLKWGEPSYVTSQTKSGSTIRIDWKKSTPNQYYIYFNCKTTLVDTFKEIYDDLFTYGGNRSLIFQKDDKLPVDELSDCIAMALTYHLTKKRR</sequence>
<dbReference type="EMBL" id="CP000735">
    <property type="protein sequence ID" value="ABS78541.2"/>
    <property type="molecule type" value="Genomic_DNA"/>
</dbReference>
<organism evidence="2 3">
    <name type="scientific">Coxiella burnetii (strain Dugway 5J108-111)</name>
    <dbReference type="NCBI Taxonomy" id="434922"/>
    <lineage>
        <taxon>Bacteria</taxon>
        <taxon>Pseudomonadati</taxon>
        <taxon>Pseudomonadota</taxon>
        <taxon>Gammaproteobacteria</taxon>
        <taxon>Legionellales</taxon>
        <taxon>Coxiellaceae</taxon>
        <taxon>Coxiella</taxon>
    </lineage>
</organism>
<dbReference type="Pfam" id="PF08818">
    <property type="entry name" value="DUF1801"/>
    <property type="match status" value="1"/>
</dbReference>
<dbReference type="InterPro" id="IPR014922">
    <property type="entry name" value="YdhG-like"/>
</dbReference>
<evidence type="ECO:0000313" key="3">
    <source>
        <dbReference type="Proteomes" id="UP000008555"/>
    </source>
</evidence>
<accession>A9KH50</accession>
<name>A9KH50_COXBN</name>
<proteinExistence type="predicted"/>
<dbReference type="HOGENOM" id="CLU_130827_0_0_6"/>
<evidence type="ECO:0000313" key="2">
    <source>
        <dbReference type="EMBL" id="ABS78541.2"/>
    </source>
</evidence>